<dbReference type="EMBL" id="BAAAPC010000019">
    <property type="protein sequence ID" value="GAA2008934.1"/>
    <property type="molecule type" value="Genomic_DNA"/>
</dbReference>
<dbReference type="RefSeq" id="WP_344101743.1">
    <property type="nucleotide sequence ID" value="NZ_BAAAPC010000019.1"/>
</dbReference>
<evidence type="ECO:0000313" key="2">
    <source>
        <dbReference type="Proteomes" id="UP001501585"/>
    </source>
</evidence>
<accession>A0ABP5EV46</accession>
<sequence>MIIDRVADGQDTSFFGDRPMETPAVDGAFDALAELATAPFAGRVHIVSKAKPATAQRTREWLDQHGFAERTGIPASHLHFVPERADKAPVCAQLGVTHFVDDRLDVLEHLTTVPHRYLFTGGLGHHRPPTEVPPWATRADTWPELVDLIRSSAPS</sequence>
<gene>
    <name evidence="1" type="ORF">GCM10009799_40900</name>
</gene>
<comment type="caution">
    <text evidence="1">The sequence shown here is derived from an EMBL/GenBank/DDBJ whole genome shotgun (WGS) entry which is preliminary data.</text>
</comment>
<protein>
    <submittedName>
        <fullName evidence="1">Uncharacterized protein</fullName>
    </submittedName>
</protein>
<dbReference type="Gene3D" id="3.40.50.1000">
    <property type="entry name" value="HAD superfamily/HAD-like"/>
    <property type="match status" value="1"/>
</dbReference>
<dbReference type="Proteomes" id="UP001501585">
    <property type="component" value="Unassembled WGS sequence"/>
</dbReference>
<reference evidence="2" key="1">
    <citation type="journal article" date="2019" name="Int. J. Syst. Evol. Microbiol.">
        <title>The Global Catalogue of Microorganisms (GCM) 10K type strain sequencing project: providing services to taxonomists for standard genome sequencing and annotation.</title>
        <authorList>
            <consortium name="The Broad Institute Genomics Platform"/>
            <consortium name="The Broad Institute Genome Sequencing Center for Infectious Disease"/>
            <person name="Wu L."/>
            <person name="Ma J."/>
        </authorList>
    </citation>
    <scope>NUCLEOTIDE SEQUENCE [LARGE SCALE GENOMIC DNA]</scope>
    <source>
        <strain evidence="2">JCM 15313</strain>
    </source>
</reference>
<evidence type="ECO:0000313" key="1">
    <source>
        <dbReference type="EMBL" id="GAA2008934.1"/>
    </source>
</evidence>
<keyword evidence="2" id="KW-1185">Reference proteome</keyword>
<proteinExistence type="predicted"/>
<dbReference type="InterPro" id="IPR023214">
    <property type="entry name" value="HAD_sf"/>
</dbReference>
<organism evidence="1 2">
    <name type="scientific">Nocardiopsis rhodophaea</name>
    <dbReference type="NCBI Taxonomy" id="280238"/>
    <lineage>
        <taxon>Bacteria</taxon>
        <taxon>Bacillati</taxon>
        <taxon>Actinomycetota</taxon>
        <taxon>Actinomycetes</taxon>
        <taxon>Streptosporangiales</taxon>
        <taxon>Nocardiopsidaceae</taxon>
        <taxon>Nocardiopsis</taxon>
    </lineage>
</organism>
<name>A0ABP5EV46_9ACTN</name>